<feature type="domain" description="TonB-dependent receptor plug" evidence="9">
    <location>
        <begin position="194"/>
        <end position="303"/>
    </location>
</feature>
<dbReference type="Gene3D" id="2.40.170.20">
    <property type="entry name" value="TonB-dependent receptor, beta-barrel domain"/>
    <property type="match status" value="1"/>
</dbReference>
<comment type="subcellular location">
    <subcellularLocation>
        <location evidence="1 7">Cell outer membrane</location>
        <topology evidence="1 7">Multi-pass membrane protein</topology>
    </subcellularLocation>
</comment>
<dbReference type="Gene3D" id="3.55.50.30">
    <property type="match status" value="1"/>
</dbReference>
<dbReference type="Proteomes" id="UP001597118">
    <property type="component" value="Unassembled WGS sequence"/>
</dbReference>
<dbReference type="InterPro" id="IPR012910">
    <property type="entry name" value="Plug_dom"/>
</dbReference>
<dbReference type="NCBIfam" id="TIGR04057">
    <property type="entry name" value="SusC_RagA_signa"/>
    <property type="match status" value="1"/>
</dbReference>
<feature type="chain" id="PRO_5045064490" evidence="8">
    <location>
        <begin position="22"/>
        <end position="1107"/>
    </location>
</feature>
<keyword evidence="3 7" id="KW-1134">Transmembrane beta strand</keyword>
<dbReference type="NCBIfam" id="TIGR04056">
    <property type="entry name" value="OMP_RagA_SusC"/>
    <property type="match status" value="1"/>
</dbReference>
<accession>A0ABW4IDT7</accession>
<proteinExistence type="inferred from homology"/>
<organism evidence="10 11">
    <name type="scientific">Pseudopedobacter beijingensis</name>
    <dbReference type="NCBI Taxonomy" id="1207056"/>
    <lineage>
        <taxon>Bacteria</taxon>
        <taxon>Pseudomonadati</taxon>
        <taxon>Bacteroidota</taxon>
        <taxon>Sphingobacteriia</taxon>
        <taxon>Sphingobacteriales</taxon>
        <taxon>Sphingobacteriaceae</taxon>
        <taxon>Pseudopedobacter</taxon>
    </lineage>
</organism>
<keyword evidence="11" id="KW-1185">Reference proteome</keyword>
<keyword evidence="8" id="KW-0732">Signal</keyword>
<keyword evidence="5 7" id="KW-0472">Membrane</keyword>
<evidence type="ECO:0000256" key="8">
    <source>
        <dbReference type="SAM" id="SignalP"/>
    </source>
</evidence>
<evidence type="ECO:0000313" key="11">
    <source>
        <dbReference type="Proteomes" id="UP001597118"/>
    </source>
</evidence>
<evidence type="ECO:0000256" key="7">
    <source>
        <dbReference type="PROSITE-ProRule" id="PRU01360"/>
    </source>
</evidence>
<dbReference type="SUPFAM" id="SSF56935">
    <property type="entry name" value="Porins"/>
    <property type="match status" value="1"/>
</dbReference>
<evidence type="ECO:0000256" key="2">
    <source>
        <dbReference type="ARBA" id="ARBA00022448"/>
    </source>
</evidence>
<evidence type="ECO:0000313" key="10">
    <source>
        <dbReference type="EMBL" id="MFD1630413.1"/>
    </source>
</evidence>
<keyword evidence="4 7" id="KW-0812">Transmembrane</keyword>
<dbReference type="InterPro" id="IPR008969">
    <property type="entry name" value="CarboxyPept-like_regulatory"/>
</dbReference>
<keyword evidence="6 7" id="KW-0998">Cell outer membrane</keyword>
<dbReference type="Pfam" id="PF07715">
    <property type="entry name" value="Plug"/>
    <property type="match status" value="1"/>
</dbReference>
<dbReference type="PROSITE" id="PS52016">
    <property type="entry name" value="TONB_DEPENDENT_REC_3"/>
    <property type="match status" value="1"/>
</dbReference>
<feature type="signal peptide" evidence="8">
    <location>
        <begin position="1"/>
        <end position="21"/>
    </location>
</feature>
<dbReference type="EMBL" id="JBHUDG010000016">
    <property type="protein sequence ID" value="MFD1630413.1"/>
    <property type="molecule type" value="Genomic_DNA"/>
</dbReference>
<dbReference type="InterPro" id="IPR023996">
    <property type="entry name" value="TonB-dep_OMP_SusC/RagA"/>
</dbReference>
<comment type="caution">
    <text evidence="10">The sequence shown here is derived from an EMBL/GenBank/DDBJ whole genome shotgun (WGS) entry which is preliminary data.</text>
</comment>
<protein>
    <submittedName>
        <fullName evidence="10">TonB-dependent receptor</fullName>
    </submittedName>
</protein>
<evidence type="ECO:0000256" key="3">
    <source>
        <dbReference type="ARBA" id="ARBA00022452"/>
    </source>
</evidence>
<evidence type="ECO:0000259" key="9">
    <source>
        <dbReference type="Pfam" id="PF07715"/>
    </source>
</evidence>
<sequence>MRLLSILMLVTIMQVSASSLAQNINMQLKNVRLEEAFVQLQKQSGYDFLYSSQLLKSAIPVTTSLKGATIEEAMEKLMSNQPFTYVINKKTITIKAKPQPPKPIQINGKVTDEENEPLIGVSIRIKNTQTGTISDEKGSFSLNTTDKNISLVFKYMGFEEKEVPIGGNKPLNVVLKKTTSKLEEIVVIGYGEVKKRDLTGAVSVVNTKDIEDVPGQRVDQMLQGRIAGAEIVSTSGEPGAETSIRIRGTRSISATNEPLYVVDGVMDAVDSMNDINPNDIESIQVLKDASSTAIYGSRGANGVILITTKRGKEGVNEYMFRSTIGISQIPRYLDLMNAQDFAELLNDVYYFSNTANQIKPIEDYPFPRPADRGEGTNWTKEITRTAPTNSHTFTASGGNRSTKYFFSGNYSDNQGIIINSGLKRYQARLNLDQTFSKHVKGGINLNYSFIEREFNKADIGTQTLWYTSTLFLSPIIPTYKADGSLNDWNSQWYEGQIFNSPLANSLLQKKDSQQKSLSPNFFLEVTPTKGLKIRSSVSFHDHNRFDDTFYPSILPTRANAERGAYAYKRAYRTNNILNENTITYNKSWNKKHNFEGLYGFTVQKSKYVEFNASGDGYLVDDLYTNDLRAIPSKENTTLTSDLNERGRLSHLTRLNYNYDSKYYFTFTGRYDAASNFAANNKWALFPSAALKWNLKSEDFLKNIDFINNLSLRASAGISGNDAIGMYQSLSRYSSSTSNYIFDGVIPVSYFPARVPNPNLTWEKTKQINFGLDLTVLKNKVDLTVEYYSSRTNDLLVSLQLPTQGGYTSRLTNFGETSNSGIEASLTTKNYTRKLYFWNSTFTIAHNTQKVIDVGTFDRIATYTNPYGAQYMMYGYEAGRPLNALWGMQYAGTWKNQEEINQNQIDKKYVSSSTAYYEPGRQRYIDQNNDGLLDNNDLVYLGNADPIVYGGLQNSIRLKNWWINIYFNYSLGGKIYNPTELFMGTGTSLTNQYKYMENRWHPVRNPNSDIPRASSKDDIPNDRFVYDASFLRLKSASASYVFHLSKLTHNKLRELHLTAAGSNLFLLKKYNGYDPEVSTQSGGSTIRRMDNGAYPNSRMLTFTATLKF</sequence>
<gene>
    <name evidence="10" type="ORF">ACFSAH_11025</name>
</gene>
<dbReference type="InterPro" id="IPR023997">
    <property type="entry name" value="TonB-dep_OMP_SusC/RagA_CS"/>
</dbReference>
<name>A0ABW4IDT7_9SPHI</name>
<dbReference type="InterPro" id="IPR037066">
    <property type="entry name" value="Plug_dom_sf"/>
</dbReference>
<evidence type="ECO:0000256" key="5">
    <source>
        <dbReference type="ARBA" id="ARBA00023136"/>
    </source>
</evidence>
<dbReference type="Gene3D" id="2.170.130.10">
    <property type="entry name" value="TonB-dependent receptor, plug domain"/>
    <property type="match status" value="1"/>
</dbReference>
<dbReference type="Gene3D" id="2.60.40.1120">
    <property type="entry name" value="Carboxypeptidase-like, regulatory domain"/>
    <property type="match status" value="1"/>
</dbReference>
<reference evidence="11" key="1">
    <citation type="journal article" date="2019" name="Int. J. Syst. Evol. Microbiol.">
        <title>The Global Catalogue of Microorganisms (GCM) 10K type strain sequencing project: providing services to taxonomists for standard genome sequencing and annotation.</title>
        <authorList>
            <consortium name="The Broad Institute Genomics Platform"/>
            <consortium name="The Broad Institute Genome Sequencing Center for Infectious Disease"/>
            <person name="Wu L."/>
            <person name="Ma J."/>
        </authorList>
    </citation>
    <scope>NUCLEOTIDE SEQUENCE [LARGE SCALE GENOMIC DNA]</scope>
    <source>
        <strain evidence="11">CCUG 53762</strain>
    </source>
</reference>
<dbReference type="RefSeq" id="WP_379662790.1">
    <property type="nucleotide sequence ID" value="NZ_JBHUDG010000016.1"/>
</dbReference>
<keyword evidence="2 7" id="KW-0813">Transport</keyword>
<dbReference type="Pfam" id="PF13715">
    <property type="entry name" value="CarbopepD_reg_2"/>
    <property type="match status" value="1"/>
</dbReference>
<evidence type="ECO:0000256" key="4">
    <source>
        <dbReference type="ARBA" id="ARBA00022692"/>
    </source>
</evidence>
<dbReference type="SUPFAM" id="SSF49464">
    <property type="entry name" value="Carboxypeptidase regulatory domain-like"/>
    <property type="match status" value="1"/>
</dbReference>
<dbReference type="InterPro" id="IPR036942">
    <property type="entry name" value="Beta-barrel_TonB_sf"/>
</dbReference>
<evidence type="ECO:0000256" key="1">
    <source>
        <dbReference type="ARBA" id="ARBA00004571"/>
    </source>
</evidence>
<keyword evidence="10" id="KW-0675">Receptor</keyword>
<dbReference type="InterPro" id="IPR039426">
    <property type="entry name" value="TonB-dep_rcpt-like"/>
</dbReference>
<evidence type="ECO:0000256" key="6">
    <source>
        <dbReference type="ARBA" id="ARBA00023237"/>
    </source>
</evidence>
<comment type="similarity">
    <text evidence="7">Belongs to the TonB-dependent receptor family.</text>
</comment>